<feature type="domain" description="PLD phosphodiesterase" evidence="10">
    <location>
        <begin position="194"/>
        <end position="221"/>
    </location>
</feature>
<evidence type="ECO:0000256" key="7">
    <source>
        <dbReference type="ARBA" id="ARBA00023136"/>
    </source>
</evidence>
<evidence type="ECO:0000256" key="9">
    <source>
        <dbReference type="SAM" id="SignalP"/>
    </source>
</evidence>
<dbReference type="PANTHER" id="PTHR21248">
    <property type="entry name" value="CARDIOLIPIN SYNTHASE"/>
    <property type="match status" value="1"/>
</dbReference>
<dbReference type="InterPro" id="IPR022924">
    <property type="entry name" value="Cardiolipin_synthase"/>
</dbReference>
<dbReference type="Gene3D" id="3.30.870.10">
    <property type="entry name" value="Endonuclease Chain A"/>
    <property type="match status" value="2"/>
</dbReference>
<evidence type="ECO:0000256" key="4">
    <source>
        <dbReference type="ARBA" id="ARBA00022692"/>
    </source>
</evidence>
<comment type="caution">
    <text evidence="11">The sequence shown here is derived from an EMBL/GenBank/DDBJ whole genome shotgun (WGS) entry which is preliminary data.</text>
</comment>
<dbReference type="SUPFAM" id="SSF56024">
    <property type="entry name" value="Phospholipase D/nuclease"/>
    <property type="match status" value="2"/>
</dbReference>
<dbReference type="Pfam" id="PF13091">
    <property type="entry name" value="PLDc_2"/>
    <property type="match status" value="2"/>
</dbReference>
<reference evidence="12" key="1">
    <citation type="journal article" date="2019" name="Int. J. Syst. Evol. Microbiol.">
        <title>The Global Catalogue of Microorganisms (GCM) 10K type strain sequencing project: providing services to taxonomists for standard genome sequencing and annotation.</title>
        <authorList>
            <consortium name="The Broad Institute Genomics Platform"/>
            <consortium name="The Broad Institute Genome Sequencing Center for Infectious Disease"/>
            <person name="Wu L."/>
            <person name="Ma J."/>
        </authorList>
    </citation>
    <scope>NUCLEOTIDE SEQUENCE [LARGE SCALE GENOMIC DNA]</scope>
    <source>
        <strain evidence="12">JCM 16673</strain>
    </source>
</reference>
<dbReference type="PANTHER" id="PTHR21248:SF22">
    <property type="entry name" value="PHOSPHOLIPASE D"/>
    <property type="match status" value="1"/>
</dbReference>
<evidence type="ECO:0000256" key="5">
    <source>
        <dbReference type="ARBA" id="ARBA00022737"/>
    </source>
</evidence>
<accession>A0ABP7SG20</accession>
<dbReference type="NCBIfam" id="TIGR04265">
    <property type="entry name" value="bac_cardiolipin"/>
    <property type="match status" value="1"/>
</dbReference>
<dbReference type="EC" id="2.7.8.-" evidence="8"/>
<dbReference type="InterPro" id="IPR001736">
    <property type="entry name" value="PLipase_D/transphosphatidylase"/>
</dbReference>
<dbReference type="EMBL" id="BAAAZE010000001">
    <property type="protein sequence ID" value="GAA4011301.1"/>
    <property type="molecule type" value="Genomic_DNA"/>
</dbReference>
<keyword evidence="5" id="KW-0677">Repeat</keyword>
<dbReference type="PROSITE" id="PS50035">
    <property type="entry name" value="PLD"/>
    <property type="match status" value="2"/>
</dbReference>
<evidence type="ECO:0000256" key="3">
    <source>
        <dbReference type="ARBA" id="ARBA00022679"/>
    </source>
</evidence>
<keyword evidence="3" id="KW-0808">Transferase</keyword>
<evidence type="ECO:0000256" key="2">
    <source>
        <dbReference type="ARBA" id="ARBA00022475"/>
    </source>
</evidence>
<dbReference type="InterPro" id="IPR025202">
    <property type="entry name" value="PLD-like_dom"/>
</dbReference>
<evidence type="ECO:0000256" key="8">
    <source>
        <dbReference type="NCBIfam" id="TIGR04265"/>
    </source>
</evidence>
<dbReference type="SMART" id="SM00155">
    <property type="entry name" value="PLDc"/>
    <property type="match status" value="2"/>
</dbReference>
<evidence type="ECO:0000256" key="6">
    <source>
        <dbReference type="ARBA" id="ARBA00022989"/>
    </source>
</evidence>
<sequence length="464" mass="51037">MHAACPNIFKMLRLLALLGPLCLPACANLPNVQYVDKPLTPAAQVSIENARGNKLSQARVKAMLDRRLRNSTIDLRARAALEEAVTGSPLIAGNSVTLLYDGPQTMNAMMATIRAAKSHINLETYIFDQDELGLKFADLLIERQREGVAVNIMYDSVGTIGTPDAFFDRMKQAGIHLMPFNPINPTKRFGSWELNSRDHRKILVVDGKVAFTGGVNISDTYSRSSLFRSKSRPGQKTGWRDTHIQIEGPAVAALQAIFIDGWESQKAGDMAEGDYFPPLSNAGDRILRVLASSPESDHEIYRAYVLAMQQATKSIYLTAAYFVPDIQIVNALKQSAARGVDVRLVLSGVTDSGLVKHAGESYYDDLLASGVKIFQLNVSVLHAKTAVIDGVWSTVGSTNLDTRSFLHNNEVNVIVLGEAFGASMESAFNEDLRDSTEITRASWSERPLVSRIKEFAARSLEYWL</sequence>
<dbReference type="CDD" id="cd09159">
    <property type="entry name" value="PLDc_ybhO_like_2"/>
    <property type="match status" value="1"/>
</dbReference>
<keyword evidence="7" id="KW-0472">Membrane</keyword>
<feature type="chain" id="PRO_5047319344" description="Cardiolipin synthase" evidence="9">
    <location>
        <begin position="28"/>
        <end position="464"/>
    </location>
</feature>
<evidence type="ECO:0000259" key="10">
    <source>
        <dbReference type="PROSITE" id="PS50035"/>
    </source>
</evidence>
<keyword evidence="2" id="KW-1003">Cell membrane</keyword>
<feature type="domain" description="PLD phosphodiesterase" evidence="10">
    <location>
        <begin position="377"/>
        <end position="404"/>
    </location>
</feature>
<dbReference type="Proteomes" id="UP001501353">
    <property type="component" value="Unassembled WGS sequence"/>
</dbReference>
<feature type="signal peptide" evidence="9">
    <location>
        <begin position="1"/>
        <end position="27"/>
    </location>
</feature>
<keyword evidence="6" id="KW-1133">Transmembrane helix</keyword>
<keyword evidence="9" id="KW-0732">Signal</keyword>
<evidence type="ECO:0000256" key="1">
    <source>
        <dbReference type="ARBA" id="ARBA00004236"/>
    </source>
</evidence>
<keyword evidence="12" id="KW-1185">Reference proteome</keyword>
<dbReference type="CDD" id="cd09110">
    <property type="entry name" value="PLDc_CLS_1"/>
    <property type="match status" value="1"/>
</dbReference>
<evidence type="ECO:0000313" key="12">
    <source>
        <dbReference type="Proteomes" id="UP001501353"/>
    </source>
</evidence>
<comment type="subcellular location">
    <subcellularLocation>
        <location evidence="1">Cell membrane</location>
    </subcellularLocation>
</comment>
<name>A0ABP7SG20_9BURK</name>
<proteinExistence type="predicted"/>
<protein>
    <recommendedName>
        <fullName evidence="8">Cardiolipin synthase</fullName>
        <ecNumber evidence="8">2.7.8.-</ecNumber>
    </recommendedName>
</protein>
<evidence type="ECO:0000313" key="11">
    <source>
        <dbReference type="EMBL" id="GAA4011301.1"/>
    </source>
</evidence>
<keyword evidence="4" id="KW-0812">Transmembrane</keyword>
<gene>
    <name evidence="11" type="ORF">GCM10022212_00350</name>
</gene>
<dbReference type="RefSeq" id="WP_344761149.1">
    <property type="nucleotide sequence ID" value="NZ_BAAAZE010000001.1"/>
</dbReference>
<organism evidence="11 12">
    <name type="scientific">Actimicrobium antarcticum</name>
    <dbReference type="NCBI Taxonomy" id="1051899"/>
    <lineage>
        <taxon>Bacteria</taxon>
        <taxon>Pseudomonadati</taxon>
        <taxon>Pseudomonadota</taxon>
        <taxon>Betaproteobacteria</taxon>
        <taxon>Burkholderiales</taxon>
        <taxon>Oxalobacteraceae</taxon>
        <taxon>Actimicrobium</taxon>
    </lineage>
</organism>